<dbReference type="InterPro" id="IPR036005">
    <property type="entry name" value="Creatinase/aminopeptidase-like"/>
</dbReference>
<accession>A0AAV8UHY2</accession>
<evidence type="ECO:0008006" key="11">
    <source>
        <dbReference type="Google" id="ProtNLM"/>
    </source>
</evidence>
<dbReference type="Pfam" id="PF01321">
    <property type="entry name" value="Creatinase_N"/>
    <property type="match status" value="1"/>
</dbReference>
<dbReference type="InterPro" id="IPR029149">
    <property type="entry name" value="Creatin/AminoP/Spt16_N"/>
</dbReference>
<feature type="domain" description="Peptidase M24 C-terminal" evidence="8">
    <location>
        <begin position="534"/>
        <end position="593"/>
    </location>
</feature>
<dbReference type="Pfam" id="PF16189">
    <property type="entry name" value="Creatinase_N_2"/>
    <property type="match status" value="1"/>
</dbReference>
<dbReference type="InterPro" id="IPR000587">
    <property type="entry name" value="Creatinase_N"/>
</dbReference>
<comment type="cofactor">
    <cofactor evidence="1">
        <name>Mn(2+)</name>
        <dbReference type="ChEBI" id="CHEBI:29035"/>
    </cofactor>
</comment>
<comment type="similarity">
    <text evidence="2">Belongs to the peptidase M24B family.</text>
</comment>
<evidence type="ECO:0000259" key="7">
    <source>
        <dbReference type="Pfam" id="PF01321"/>
    </source>
</evidence>
<dbReference type="Gene3D" id="3.40.350.10">
    <property type="entry name" value="Creatinase/prolidase N-terminal domain"/>
    <property type="match status" value="2"/>
</dbReference>
<dbReference type="EMBL" id="JAMWBK010000009">
    <property type="protein sequence ID" value="KAJ8902145.1"/>
    <property type="molecule type" value="Genomic_DNA"/>
</dbReference>
<dbReference type="InterPro" id="IPR033740">
    <property type="entry name" value="Pept_M24B"/>
</dbReference>
<dbReference type="InterPro" id="IPR032416">
    <property type="entry name" value="Peptidase_M24_C"/>
</dbReference>
<keyword evidence="5" id="KW-0464">Manganese</keyword>
<dbReference type="SUPFAM" id="SSF55920">
    <property type="entry name" value="Creatinase/aminopeptidase"/>
    <property type="match status" value="1"/>
</dbReference>
<gene>
    <name evidence="9" type="ORF">NDN08_006553</name>
</gene>
<dbReference type="GO" id="GO:0005737">
    <property type="term" value="C:cytoplasm"/>
    <property type="evidence" value="ECO:0007669"/>
    <property type="project" value="UniProtKB-ARBA"/>
</dbReference>
<reference evidence="9 10" key="1">
    <citation type="journal article" date="2023" name="Nat. Commun.">
        <title>Origin of minicircular mitochondrial genomes in red algae.</title>
        <authorList>
            <person name="Lee Y."/>
            <person name="Cho C.H."/>
            <person name="Lee Y.M."/>
            <person name="Park S.I."/>
            <person name="Yang J.H."/>
            <person name="West J.A."/>
            <person name="Bhattacharya D."/>
            <person name="Yoon H.S."/>
        </authorList>
    </citation>
    <scope>NUCLEOTIDE SEQUENCE [LARGE SCALE GENOMIC DNA]</scope>
    <source>
        <strain evidence="9 10">CCMP1338</strain>
        <tissue evidence="9">Whole cell</tissue>
    </source>
</reference>
<evidence type="ECO:0000259" key="6">
    <source>
        <dbReference type="Pfam" id="PF00557"/>
    </source>
</evidence>
<evidence type="ECO:0000256" key="5">
    <source>
        <dbReference type="ARBA" id="ARBA00023211"/>
    </source>
</evidence>
<keyword evidence="10" id="KW-1185">Reference proteome</keyword>
<keyword evidence="3" id="KW-0479">Metal-binding</keyword>
<dbReference type="FunFam" id="3.90.230.10:FF:000007">
    <property type="entry name" value="Xaa-Pro aminopeptidase P"/>
    <property type="match status" value="1"/>
</dbReference>
<dbReference type="PANTHER" id="PTHR43763">
    <property type="entry name" value="XAA-PRO AMINOPEPTIDASE 1"/>
    <property type="match status" value="1"/>
</dbReference>
<dbReference type="Pfam" id="PF16188">
    <property type="entry name" value="Peptidase_M24_C"/>
    <property type="match status" value="1"/>
</dbReference>
<evidence type="ECO:0000256" key="4">
    <source>
        <dbReference type="ARBA" id="ARBA00022801"/>
    </source>
</evidence>
<dbReference type="GO" id="GO:0070006">
    <property type="term" value="F:metalloaminopeptidase activity"/>
    <property type="evidence" value="ECO:0007669"/>
    <property type="project" value="InterPro"/>
</dbReference>
<organism evidence="9 10">
    <name type="scientific">Rhodosorus marinus</name>
    <dbReference type="NCBI Taxonomy" id="101924"/>
    <lineage>
        <taxon>Eukaryota</taxon>
        <taxon>Rhodophyta</taxon>
        <taxon>Stylonematophyceae</taxon>
        <taxon>Stylonematales</taxon>
        <taxon>Stylonemataceae</taxon>
        <taxon>Rhodosorus</taxon>
    </lineage>
</organism>
<evidence type="ECO:0000259" key="8">
    <source>
        <dbReference type="Pfam" id="PF16188"/>
    </source>
</evidence>
<evidence type="ECO:0000313" key="10">
    <source>
        <dbReference type="Proteomes" id="UP001157974"/>
    </source>
</evidence>
<evidence type="ECO:0000256" key="2">
    <source>
        <dbReference type="ARBA" id="ARBA00008766"/>
    </source>
</evidence>
<name>A0AAV8UHY2_9RHOD</name>
<dbReference type="Gene3D" id="3.90.230.10">
    <property type="entry name" value="Creatinase/methionine aminopeptidase superfamily"/>
    <property type="match status" value="1"/>
</dbReference>
<dbReference type="AlphaFoldDB" id="A0AAV8UHY2"/>
<feature type="domain" description="Peptidase M24" evidence="6">
    <location>
        <begin position="325"/>
        <end position="526"/>
    </location>
</feature>
<dbReference type="InterPro" id="IPR000994">
    <property type="entry name" value="Pept_M24"/>
</dbReference>
<dbReference type="CDD" id="cd01085">
    <property type="entry name" value="APP"/>
    <property type="match status" value="1"/>
</dbReference>
<feature type="domain" description="Creatinase N-terminal" evidence="7">
    <location>
        <begin position="4"/>
        <end position="133"/>
    </location>
</feature>
<dbReference type="GO" id="GO:0046872">
    <property type="term" value="F:metal ion binding"/>
    <property type="evidence" value="ECO:0007669"/>
    <property type="project" value="UniProtKB-KW"/>
</dbReference>
<dbReference type="Pfam" id="PF00557">
    <property type="entry name" value="Peptidase_M24"/>
    <property type="match status" value="1"/>
</dbReference>
<evidence type="ECO:0000256" key="1">
    <source>
        <dbReference type="ARBA" id="ARBA00001936"/>
    </source>
</evidence>
<dbReference type="Proteomes" id="UP001157974">
    <property type="component" value="Unassembled WGS sequence"/>
</dbReference>
<dbReference type="PANTHER" id="PTHR43763:SF6">
    <property type="entry name" value="XAA-PRO AMINOPEPTIDASE 1"/>
    <property type="match status" value="1"/>
</dbReference>
<evidence type="ECO:0000313" key="9">
    <source>
        <dbReference type="EMBL" id="KAJ8902145.1"/>
    </source>
</evidence>
<dbReference type="FunFam" id="3.40.350.10:FF:000003">
    <property type="entry name" value="Xaa-pro aminopeptidase P"/>
    <property type="match status" value="1"/>
</dbReference>
<sequence>MGVLEDLRSAMAEAQVDAVVIPTNDPHFCEMPPEHYARREFVTGFTGSAGTAVVTKEEALLWTDARYFLQADKELSDQWKLMKALTPGVPHIHEWLPNNLKEGDKIGVDPTLFAITDSQRIKTAIQSKNVELVFLSDNLVDKTWTSGRPPLSSDPFRIHPMKYAGLTVADKLSKIAESMVAKQATDLLVSKLDDIAWILNLRGSDVPNTPLFVSYLIIRDDASATLYCDQSRITAEVSELMTSSKVSICAYEDTFPHISSRVSQGSKFWLDPGSTSVAAFEAASVDRNAPLKEETPIALMKAKKTDVEMAAMKTAYLKDGVNWAKFLCWLEATLAQGEKPTEVEVSQQLEAIRSELEGYIGPSFETIAAAGENGAVIHYRPVPESTSPVTLDNSFLCDAGCQFHEGTTDITRTVHFGEPTSWQKECFTRVLQGHIAIDSSIFPPGTTGHAIDAFARRHLWNHGLDYKHGTGHGVGASLCVHEGPMGISSRANPVPLEKGMVLSNEPGYYEAGAFGIRIESVIAVRESKVGEGSFLEFEQLTFVPIDKKLVDVCVMSAAECDWLDNYHALIQEKVSPLLVGEPLEWLRLATAPIDRSGLATRCDKKTW</sequence>
<dbReference type="SUPFAM" id="SSF53092">
    <property type="entry name" value="Creatinase/prolidase N-terminal domain"/>
    <property type="match status" value="1"/>
</dbReference>
<evidence type="ECO:0000256" key="3">
    <source>
        <dbReference type="ARBA" id="ARBA00022723"/>
    </source>
</evidence>
<comment type="caution">
    <text evidence="9">The sequence shown here is derived from an EMBL/GenBank/DDBJ whole genome shotgun (WGS) entry which is preliminary data.</text>
</comment>
<proteinExistence type="inferred from homology"/>
<protein>
    <recommendedName>
        <fullName evidence="11">Xaa-Pro aminopeptidase P</fullName>
    </recommendedName>
</protein>
<dbReference type="InterPro" id="IPR050422">
    <property type="entry name" value="X-Pro_aminopeptidase_P"/>
</dbReference>
<keyword evidence="4" id="KW-0378">Hydrolase</keyword>